<feature type="domain" description="RING-type" evidence="8">
    <location>
        <begin position="556"/>
        <end position="599"/>
    </location>
</feature>
<keyword evidence="3" id="KW-0862">Zinc</keyword>
<dbReference type="AlphaFoldDB" id="Q23ZD4"/>
<evidence type="ECO:0000256" key="4">
    <source>
        <dbReference type="PROSITE-ProRule" id="PRU00175"/>
    </source>
</evidence>
<accession>Q23ZD4</accession>
<organism evidence="9 10">
    <name type="scientific">Tetrahymena thermophila (strain SB210)</name>
    <dbReference type="NCBI Taxonomy" id="312017"/>
    <lineage>
        <taxon>Eukaryota</taxon>
        <taxon>Sar</taxon>
        <taxon>Alveolata</taxon>
        <taxon>Ciliophora</taxon>
        <taxon>Intramacronucleata</taxon>
        <taxon>Oligohymenophorea</taxon>
        <taxon>Hymenostomatida</taxon>
        <taxon>Tetrahymenina</taxon>
        <taxon>Tetrahymenidae</taxon>
        <taxon>Tetrahymena</taxon>
    </lineage>
</organism>
<evidence type="ECO:0000313" key="9">
    <source>
        <dbReference type="EMBL" id="EAS01923.2"/>
    </source>
</evidence>
<evidence type="ECO:0000256" key="6">
    <source>
        <dbReference type="SAM" id="MobiDB-lite"/>
    </source>
</evidence>
<evidence type="ECO:0000256" key="7">
    <source>
        <dbReference type="SAM" id="Phobius"/>
    </source>
</evidence>
<gene>
    <name evidence="9" type="ORF">TTHERM_00787290</name>
</gene>
<proteinExistence type="predicted"/>
<dbReference type="PANTHER" id="PTHR45931:SF3">
    <property type="entry name" value="RING ZINC FINGER-CONTAINING PROTEIN"/>
    <property type="match status" value="1"/>
</dbReference>
<keyword evidence="10" id="KW-1185">Reference proteome</keyword>
<dbReference type="InterPro" id="IPR013083">
    <property type="entry name" value="Znf_RING/FYVE/PHD"/>
</dbReference>
<dbReference type="SUPFAM" id="SSF57850">
    <property type="entry name" value="RING/U-box"/>
    <property type="match status" value="1"/>
</dbReference>
<evidence type="ECO:0000256" key="1">
    <source>
        <dbReference type="ARBA" id="ARBA00022723"/>
    </source>
</evidence>
<dbReference type="PANTHER" id="PTHR45931">
    <property type="entry name" value="SI:CH211-59O9.10"/>
    <property type="match status" value="1"/>
</dbReference>
<evidence type="ECO:0000256" key="3">
    <source>
        <dbReference type="ARBA" id="ARBA00022833"/>
    </source>
</evidence>
<dbReference type="InterPro" id="IPR001841">
    <property type="entry name" value="Znf_RING"/>
</dbReference>
<dbReference type="HOGENOM" id="CLU_398236_0_0_1"/>
<feature type="region of interest" description="Disordered" evidence="6">
    <location>
        <begin position="84"/>
        <end position="104"/>
    </location>
</feature>
<dbReference type="Proteomes" id="UP000009168">
    <property type="component" value="Unassembled WGS sequence"/>
</dbReference>
<dbReference type="InterPro" id="IPR051834">
    <property type="entry name" value="RING_finger_E3_ligase"/>
</dbReference>
<keyword evidence="7" id="KW-0812">Transmembrane</keyword>
<keyword evidence="7" id="KW-0472">Membrane</keyword>
<dbReference type="GO" id="GO:0005634">
    <property type="term" value="C:nucleus"/>
    <property type="evidence" value="ECO:0007669"/>
    <property type="project" value="TreeGrafter"/>
</dbReference>
<dbReference type="EMBL" id="GG662552">
    <property type="protein sequence ID" value="EAS01923.2"/>
    <property type="molecule type" value="Genomic_DNA"/>
</dbReference>
<evidence type="ECO:0000256" key="5">
    <source>
        <dbReference type="SAM" id="Coils"/>
    </source>
</evidence>
<protein>
    <submittedName>
        <fullName evidence="9">Zinc finger (C3HC4 RING finger) protein</fullName>
    </submittedName>
</protein>
<dbReference type="Gene3D" id="3.30.40.10">
    <property type="entry name" value="Zinc/RING finger domain, C3HC4 (zinc finger)"/>
    <property type="match status" value="1"/>
</dbReference>
<keyword evidence="7" id="KW-1133">Transmembrane helix</keyword>
<evidence type="ECO:0000256" key="2">
    <source>
        <dbReference type="ARBA" id="ARBA00022771"/>
    </source>
</evidence>
<dbReference type="PROSITE" id="PS50089">
    <property type="entry name" value="ZF_RING_2"/>
    <property type="match status" value="1"/>
</dbReference>
<dbReference type="GO" id="GO:0006511">
    <property type="term" value="P:ubiquitin-dependent protein catabolic process"/>
    <property type="evidence" value="ECO:0007669"/>
    <property type="project" value="TreeGrafter"/>
</dbReference>
<dbReference type="SMART" id="SM00184">
    <property type="entry name" value="RING"/>
    <property type="match status" value="1"/>
</dbReference>
<dbReference type="InParanoid" id="Q23ZD4"/>
<dbReference type="RefSeq" id="XP_001022168.2">
    <property type="nucleotide sequence ID" value="XM_001022168.3"/>
</dbReference>
<keyword evidence="5" id="KW-0175">Coiled coil</keyword>
<dbReference type="CDD" id="cd16454">
    <property type="entry name" value="RING-H2_PA-TM-RING"/>
    <property type="match status" value="1"/>
</dbReference>
<dbReference type="GO" id="GO:0008270">
    <property type="term" value="F:zinc ion binding"/>
    <property type="evidence" value="ECO:0007669"/>
    <property type="project" value="UniProtKB-KW"/>
</dbReference>
<dbReference type="eggNOG" id="KOG0800">
    <property type="taxonomic scope" value="Eukaryota"/>
</dbReference>
<dbReference type="STRING" id="312017.Q23ZD4"/>
<feature type="transmembrane region" description="Helical" evidence="7">
    <location>
        <begin position="494"/>
        <end position="517"/>
    </location>
</feature>
<feature type="transmembrane region" description="Helical" evidence="7">
    <location>
        <begin position="445"/>
        <end position="469"/>
    </location>
</feature>
<dbReference type="OrthoDB" id="312290at2759"/>
<dbReference type="GeneID" id="7831213"/>
<evidence type="ECO:0000313" key="10">
    <source>
        <dbReference type="Proteomes" id="UP000009168"/>
    </source>
</evidence>
<keyword evidence="2 4" id="KW-0863">Zinc-finger</keyword>
<evidence type="ECO:0000259" key="8">
    <source>
        <dbReference type="PROSITE" id="PS50089"/>
    </source>
</evidence>
<keyword evidence="1" id="KW-0479">Metal-binding</keyword>
<feature type="transmembrane region" description="Helical" evidence="7">
    <location>
        <begin position="227"/>
        <end position="249"/>
    </location>
</feature>
<reference evidence="10" key="1">
    <citation type="journal article" date="2006" name="PLoS Biol.">
        <title>Macronuclear genome sequence of the ciliate Tetrahymena thermophila, a model eukaryote.</title>
        <authorList>
            <person name="Eisen J.A."/>
            <person name="Coyne R.S."/>
            <person name="Wu M."/>
            <person name="Wu D."/>
            <person name="Thiagarajan M."/>
            <person name="Wortman J.R."/>
            <person name="Badger J.H."/>
            <person name="Ren Q."/>
            <person name="Amedeo P."/>
            <person name="Jones K.M."/>
            <person name="Tallon L.J."/>
            <person name="Delcher A.L."/>
            <person name="Salzberg S.L."/>
            <person name="Silva J.C."/>
            <person name="Haas B.J."/>
            <person name="Majoros W.H."/>
            <person name="Farzad M."/>
            <person name="Carlton J.M."/>
            <person name="Smith R.K. Jr."/>
            <person name="Garg J."/>
            <person name="Pearlman R.E."/>
            <person name="Karrer K.M."/>
            <person name="Sun L."/>
            <person name="Manning G."/>
            <person name="Elde N.C."/>
            <person name="Turkewitz A.P."/>
            <person name="Asai D.J."/>
            <person name="Wilkes D.E."/>
            <person name="Wang Y."/>
            <person name="Cai H."/>
            <person name="Collins K."/>
            <person name="Stewart B.A."/>
            <person name="Lee S.R."/>
            <person name="Wilamowska K."/>
            <person name="Weinberg Z."/>
            <person name="Ruzzo W.L."/>
            <person name="Wloga D."/>
            <person name="Gaertig J."/>
            <person name="Frankel J."/>
            <person name="Tsao C.-C."/>
            <person name="Gorovsky M.A."/>
            <person name="Keeling P.J."/>
            <person name="Waller R.F."/>
            <person name="Patron N.J."/>
            <person name="Cherry J.M."/>
            <person name="Stover N.A."/>
            <person name="Krieger C.J."/>
            <person name="del Toro C."/>
            <person name="Ryder H.F."/>
            <person name="Williamson S.C."/>
            <person name="Barbeau R.A."/>
            <person name="Hamilton E.P."/>
            <person name="Orias E."/>
        </authorList>
    </citation>
    <scope>NUCLEOTIDE SEQUENCE [LARGE SCALE GENOMIC DNA]</scope>
    <source>
        <strain evidence="10">SB210</strain>
    </source>
</reference>
<sequence>MDISDKFLDIKNKLLRHSFQQEREEQQIITQLQAELNQNQEQNVQQIITLEGDKEFTIQNVPVENHASQLIKKNSEIIAQNTDQDANSQLQELSSPTNEQKPDVENQQQFVSYEQFLNSVQAYNQQLLLEQQQLQSELGQQLATDSDLTNEEQKENQDIDDQQHFRAEMQNFSTNSINKMVQLDKFQTEMIESLVKLKQQEFDNPLNELDGQFCMNLYSKLTYYQKLIITQFFFKLAFILGTVFIGFRHFNLEQVGASLVLMYLFKNLAELYLTNKEMNILNEKIEDYSDLKQKLNQHKDCFQDHIDNIKNSQVLLQKQIETQNEEALQLQQTYEPTNNVQQLLQLFDLQDLKKNILLKYKEEQNRQKTNQIIVQSLDAIKSLMQFLKRIKDDDEFKRKQDEIFFLKQKVKQFQSFFFPQEDFLQQPQKQSMQKIKQALLRQQPLLLFLSYIMKIVIAALTLLNCMYLFTAESSSKLSSNFYITLWANLILDHIQIFALVFFVSVLLVVFLVILIFSRTKILIQRFKHQKKLKLRLQSLKKDKFVKSDNPDQVKECSICLNDYQNDETIVILNCDSKHIFHQQCIETWVKQKDECPLCRAVIFN</sequence>
<dbReference type="Pfam" id="PF13639">
    <property type="entry name" value="zf-RING_2"/>
    <property type="match status" value="1"/>
</dbReference>
<name>Q23ZD4_TETTS</name>
<feature type="coiled-coil region" evidence="5">
    <location>
        <begin position="278"/>
        <end position="326"/>
    </location>
</feature>
<dbReference type="GO" id="GO:0061630">
    <property type="term" value="F:ubiquitin protein ligase activity"/>
    <property type="evidence" value="ECO:0007669"/>
    <property type="project" value="TreeGrafter"/>
</dbReference>
<dbReference type="KEGG" id="tet:TTHERM_00787290"/>